<dbReference type="EMBL" id="VOHE01000004">
    <property type="protein sequence ID" value="TWT18957.1"/>
    <property type="molecule type" value="Genomic_DNA"/>
</dbReference>
<dbReference type="InterPro" id="IPR029056">
    <property type="entry name" value="Ribokinase-like"/>
</dbReference>
<reference evidence="5 6" key="1">
    <citation type="submission" date="2019-07" db="EMBL/GenBank/DDBJ databases">
        <title>Luteimonas sp. YD-1 nov., isolated from acidic soil.</title>
        <authorList>
            <person name="Zhou J."/>
        </authorList>
    </citation>
    <scope>NUCLEOTIDE SEQUENCE [LARGE SCALE GENOMIC DNA]</scope>
    <source>
        <strain evidence="5 6">YD-1</strain>
    </source>
</reference>
<dbReference type="CDD" id="cd01166">
    <property type="entry name" value="KdgK"/>
    <property type="match status" value="1"/>
</dbReference>
<accession>A0A5C5TZ36</accession>
<dbReference type="Proteomes" id="UP000315949">
    <property type="component" value="Unassembled WGS sequence"/>
</dbReference>
<evidence type="ECO:0000256" key="3">
    <source>
        <dbReference type="ARBA" id="ARBA00022777"/>
    </source>
</evidence>
<dbReference type="InterPro" id="IPR011611">
    <property type="entry name" value="PfkB_dom"/>
</dbReference>
<dbReference type="SUPFAM" id="SSF53613">
    <property type="entry name" value="Ribokinase-like"/>
    <property type="match status" value="1"/>
</dbReference>
<comment type="caution">
    <text evidence="5">The sequence shown here is derived from an EMBL/GenBank/DDBJ whole genome shotgun (WGS) entry which is preliminary data.</text>
</comment>
<keyword evidence="2" id="KW-0808">Transferase</keyword>
<comment type="similarity">
    <text evidence="1">Belongs to the carbohydrate kinase PfkB family.</text>
</comment>
<keyword evidence="3 5" id="KW-0418">Kinase</keyword>
<evidence type="ECO:0000256" key="1">
    <source>
        <dbReference type="ARBA" id="ARBA00010688"/>
    </source>
</evidence>
<name>A0A5C5TZ36_9GAMM</name>
<sequence length="342" mass="36350">MSSRIACFGELLLRLGAPGRELLLQSPRLEAWIGGAEANVGVSLARFGHEVAMLGTVADNALGRAALGELRRHGVDTGGVRLAPGRMGLYFLATGAGHRPSEVLYDRAGSAFATADAGAYDWPRLLHGAAWLHLSGITPALGPASARAAAQAVRAAVDHGVRVSFDGNFRPMLWAAWDGDPATMLRPLLEGAEIAFADQRDVDVVLGPDPGAGDDEPREHRFARAARRAFDAFPRLRRIACTTRRQASVEHHALGALMATRDGELHRVEERPVPGIVDRIGGGDAFAAGVLHGLLSGWDDADSLRFGHAAGCLKHAVPGDFNLCGEDEVLAVVRGERLDVKR</sequence>
<dbReference type="Pfam" id="PF00294">
    <property type="entry name" value="PfkB"/>
    <property type="match status" value="1"/>
</dbReference>
<dbReference type="GO" id="GO:0016301">
    <property type="term" value="F:kinase activity"/>
    <property type="evidence" value="ECO:0007669"/>
    <property type="project" value="UniProtKB-KW"/>
</dbReference>
<evidence type="ECO:0000313" key="5">
    <source>
        <dbReference type="EMBL" id="TWT18957.1"/>
    </source>
</evidence>
<evidence type="ECO:0000259" key="4">
    <source>
        <dbReference type="Pfam" id="PF00294"/>
    </source>
</evidence>
<protein>
    <submittedName>
        <fullName evidence="5">Sugar kinase</fullName>
    </submittedName>
</protein>
<dbReference type="PANTHER" id="PTHR43320">
    <property type="entry name" value="SUGAR KINASE"/>
    <property type="match status" value="1"/>
</dbReference>
<keyword evidence="6" id="KW-1185">Reference proteome</keyword>
<dbReference type="PANTHER" id="PTHR43320:SF2">
    <property type="entry name" value="2-DEHYDRO-3-DEOXYGLUCONOKINASE_2-DEHYDRO-3-DEOXYGALACTONOKINASE"/>
    <property type="match status" value="1"/>
</dbReference>
<organism evidence="5 6">
    <name type="scientific">Luteimonas wenzhouensis</name>
    <dbReference type="NCBI Taxonomy" id="2599615"/>
    <lineage>
        <taxon>Bacteria</taxon>
        <taxon>Pseudomonadati</taxon>
        <taxon>Pseudomonadota</taxon>
        <taxon>Gammaproteobacteria</taxon>
        <taxon>Lysobacterales</taxon>
        <taxon>Lysobacteraceae</taxon>
        <taxon>Luteimonas</taxon>
    </lineage>
</organism>
<dbReference type="RefSeq" id="WP_146312776.1">
    <property type="nucleotide sequence ID" value="NZ_VOHE01000004.1"/>
</dbReference>
<feature type="domain" description="Carbohydrate kinase PfkB" evidence="4">
    <location>
        <begin position="4"/>
        <end position="315"/>
    </location>
</feature>
<dbReference type="OrthoDB" id="9795789at2"/>
<evidence type="ECO:0000313" key="6">
    <source>
        <dbReference type="Proteomes" id="UP000315949"/>
    </source>
</evidence>
<evidence type="ECO:0000256" key="2">
    <source>
        <dbReference type="ARBA" id="ARBA00022679"/>
    </source>
</evidence>
<dbReference type="Gene3D" id="3.40.1190.20">
    <property type="match status" value="1"/>
</dbReference>
<gene>
    <name evidence="5" type="ORF">FQY79_10030</name>
</gene>
<dbReference type="InterPro" id="IPR052700">
    <property type="entry name" value="Carb_kinase_PfkB-like"/>
</dbReference>
<dbReference type="AlphaFoldDB" id="A0A5C5TZ36"/>
<proteinExistence type="inferred from homology"/>